<accession>A0A3B0Z3D9</accession>
<dbReference type="HAMAP" id="MF_00523">
    <property type="entry name" value="LpxD"/>
    <property type="match status" value="1"/>
</dbReference>
<evidence type="ECO:0000259" key="7">
    <source>
        <dbReference type="Pfam" id="PF04613"/>
    </source>
</evidence>
<dbReference type="InterPro" id="IPR001451">
    <property type="entry name" value="Hexapep"/>
</dbReference>
<dbReference type="PANTHER" id="PTHR43378:SF2">
    <property type="entry name" value="UDP-3-O-ACYLGLUCOSAMINE N-ACYLTRANSFERASE 1, MITOCHONDRIAL-RELATED"/>
    <property type="match status" value="1"/>
</dbReference>
<reference evidence="8" key="1">
    <citation type="submission" date="2018-06" db="EMBL/GenBank/DDBJ databases">
        <authorList>
            <person name="Zhirakovskaya E."/>
        </authorList>
    </citation>
    <scope>NUCLEOTIDE SEQUENCE</scope>
</reference>
<dbReference type="GO" id="GO:0016020">
    <property type="term" value="C:membrane"/>
    <property type="evidence" value="ECO:0007669"/>
    <property type="project" value="GOC"/>
</dbReference>
<keyword evidence="2" id="KW-0441">Lipid A biosynthesis</keyword>
<dbReference type="CDD" id="cd03352">
    <property type="entry name" value="LbH_LpxD"/>
    <property type="match status" value="1"/>
</dbReference>
<evidence type="ECO:0000256" key="4">
    <source>
        <dbReference type="ARBA" id="ARBA00022737"/>
    </source>
</evidence>
<dbReference type="GO" id="GO:0016410">
    <property type="term" value="F:N-acyltransferase activity"/>
    <property type="evidence" value="ECO:0007669"/>
    <property type="project" value="InterPro"/>
</dbReference>
<evidence type="ECO:0000256" key="5">
    <source>
        <dbReference type="ARBA" id="ARBA00023098"/>
    </source>
</evidence>
<keyword evidence="5" id="KW-0443">Lipid metabolism</keyword>
<dbReference type="InterPro" id="IPR020573">
    <property type="entry name" value="UDP_GlcNAc_AcTrfase_non-rep"/>
</dbReference>
<evidence type="ECO:0000256" key="2">
    <source>
        <dbReference type="ARBA" id="ARBA00022556"/>
    </source>
</evidence>
<dbReference type="NCBIfam" id="NF002060">
    <property type="entry name" value="PRK00892.1"/>
    <property type="match status" value="1"/>
</dbReference>
<keyword evidence="4" id="KW-0677">Repeat</keyword>
<evidence type="ECO:0000256" key="3">
    <source>
        <dbReference type="ARBA" id="ARBA00022679"/>
    </source>
</evidence>
<dbReference type="Pfam" id="PF04613">
    <property type="entry name" value="LpxD"/>
    <property type="match status" value="1"/>
</dbReference>
<feature type="domain" description="UDP-3-O-[3-hydroxymyristoyl] glucosamine N-acyltransferase non-repeat region" evidence="7">
    <location>
        <begin position="23"/>
        <end position="86"/>
    </location>
</feature>
<keyword evidence="1" id="KW-0444">Lipid biosynthesis</keyword>
<organism evidence="8">
    <name type="scientific">hydrothermal vent metagenome</name>
    <dbReference type="NCBI Taxonomy" id="652676"/>
    <lineage>
        <taxon>unclassified sequences</taxon>
        <taxon>metagenomes</taxon>
        <taxon>ecological metagenomes</taxon>
    </lineage>
</organism>
<protein>
    <submittedName>
        <fullName evidence="8">UDP-3-O-[3-hydroxymyristoyl] glucosamine N-acyltransferase</fullName>
        <ecNumber evidence="8">2.3.1.191</ecNumber>
    </submittedName>
</protein>
<sequence length="337" mass="35024">MAITVAQLALQLDGRIVGDADGLINSVATLDHALPGQLTFLANTKYQHQLAETTAGAVLVRESEAAGCPVTAIIVNDPYLSYAKAVASLYPEHREPGGIHPQATVDESASIDPSAWIGANVVVEAGATIGQGVQISPGCVIGRNVDIGVDTRLHANVSLYAEVKIGERCLLHSGVVIGSDGFGFANENGHWLKIQQIGRVIVGNDVEIGANCAIDSGAIGDTIIEDGVKLDNLIQIAHNVRIGAHTAIAGHSAVAGSSVIGKHCAIGGAVGIVGHLDICDNVTITAMSLVSKSISEPGVYSSGLPVEGNREWNKRVARLGQLGKLNNRVSQLEKLKR</sequence>
<dbReference type="SUPFAM" id="SSF51161">
    <property type="entry name" value="Trimeric LpxA-like enzymes"/>
    <property type="match status" value="1"/>
</dbReference>
<dbReference type="InterPro" id="IPR011004">
    <property type="entry name" value="Trimer_LpxA-like_sf"/>
</dbReference>
<gene>
    <name evidence="8" type="ORF">MNBD_GAMMA18-1099</name>
</gene>
<name>A0A3B0Z3D9_9ZZZZ</name>
<proteinExistence type="inferred from homology"/>
<dbReference type="EC" id="2.3.1.191" evidence="8"/>
<dbReference type="Gene3D" id="3.40.1390.10">
    <property type="entry name" value="MurE/MurF, N-terminal domain"/>
    <property type="match status" value="1"/>
</dbReference>
<dbReference type="AlphaFoldDB" id="A0A3B0Z3D9"/>
<evidence type="ECO:0000256" key="1">
    <source>
        <dbReference type="ARBA" id="ARBA00022516"/>
    </source>
</evidence>
<dbReference type="Gene3D" id="2.160.10.10">
    <property type="entry name" value="Hexapeptide repeat proteins"/>
    <property type="match status" value="1"/>
</dbReference>
<dbReference type="NCBIfam" id="TIGR01853">
    <property type="entry name" value="lipid_A_lpxD"/>
    <property type="match status" value="1"/>
</dbReference>
<dbReference type="Pfam" id="PF00132">
    <property type="entry name" value="Hexapep"/>
    <property type="match status" value="1"/>
</dbReference>
<keyword evidence="3 8" id="KW-0808">Transferase</keyword>
<dbReference type="InterPro" id="IPR007691">
    <property type="entry name" value="LpxD"/>
</dbReference>
<evidence type="ECO:0000256" key="6">
    <source>
        <dbReference type="ARBA" id="ARBA00023315"/>
    </source>
</evidence>
<evidence type="ECO:0000313" key="8">
    <source>
        <dbReference type="EMBL" id="VAW87738.1"/>
    </source>
</evidence>
<dbReference type="GO" id="GO:0009245">
    <property type="term" value="P:lipid A biosynthetic process"/>
    <property type="evidence" value="ECO:0007669"/>
    <property type="project" value="UniProtKB-KW"/>
</dbReference>
<dbReference type="PANTHER" id="PTHR43378">
    <property type="entry name" value="UDP-3-O-ACYLGLUCOSAMINE N-ACYLTRANSFERASE"/>
    <property type="match status" value="1"/>
</dbReference>
<dbReference type="GO" id="GO:0103118">
    <property type="term" value="F:UDP-3-O-[(3R)-3-hydroxyacyl]-glucosamine N-acyltransferase activity"/>
    <property type="evidence" value="ECO:0007669"/>
    <property type="project" value="UniProtKB-EC"/>
</dbReference>
<keyword evidence="6 8" id="KW-0012">Acyltransferase</keyword>
<dbReference type="EMBL" id="UOFP01000195">
    <property type="protein sequence ID" value="VAW87738.1"/>
    <property type="molecule type" value="Genomic_DNA"/>
</dbReference>